<proteinExistence type="predicted"/>
<dbReference type="Proteomes" id="UP000218209">
    <property type="component" value="Unassembled WGS sequence"/>
</dbReference>
<feature type="compositionally biased region" description="Low complexity" evidence="1">
    <location>
        <begin position="63"/>
        <end position="80"/>
    </location>
</feature>
<protein>
    <submittedName>
        <fullName evidence="2">Uncharacterized protein</fullName>
    </submittedName>
</protein>
<evidence type="ECO:0000256" key="1">
    <source>
        <dbReference type="SAM" id="MobiDB-lite"/>
    </source>
</evidence>
<sequence>MSPSQTESGSPGTAVKPADGVSVTKSISNETINTQQVPRERTKSPRNNLPSLSRASKARKTAAVKTARSTPPVPPSCTCSAERRVGPNSSCLVVEVRRRGRKELIGIGVGLQLPWTLNTIDGRRLAVRYTLTEVPQFTIGEGECLRRQYSPRMMETTELLESDEYCSGRTPADILQAPSVAVKVRSQDFASVIDDLMGGISAASDLPEALVRRSHLSAPRASSGGRPSSFAPMQVPSRHGVSTTATLADAMSGVACAPNDASNVTAVADSSHPAAAATAVDAVVGGKVPMDNFVEAADDGDYSGPSQPSRLLFNVVDSPVVAPFSLNITFFSPTAISSVGAQRKRFPGSLILFFHVDTSTTDGDLC</sequence>
<feature type="compositionally biased region" description="Polar residues" evidence="1">
    <location>
        <begin position="23"/>
        <end position="37"/>
    </location>
</feature>
<evidence type="ECO:0000313" key="2">
    <source>
        <dbReference type="EMBL" id="OSX70580.1"/>
    </source>
</evidence>
<evidence type="ECO:0000313" key="3">
    <source>
        <dbReference type="Proteomes" id="UP000218209"/>
    </source>
</evidence>
<name>A0A1X6NPX6_PORUM</name>
<gene>
    <name evidence="2" type="ORF">BU14_0717s0007</name>
</gene>
<feature type="region of interest" description="Disordered" evidence="1">
    <location>
        <begin position="217"/>
        <end position="237"/>
    </location>
</feature>
<dbReference type="AlphaFoldDB" id="A0A1X6NPX6"/>
<keyword evidence="3" id="KW-1185">Reference proteome</keyword>
<feature type="compositionally biased region" description="Polar residues" evidence="1">
    <location>
        <begin position="1"/>
        <end position="11"/>
    </location>
</feature>
<accession>A0A1X6NPX6</accession>
<dbReference type="EMBL" id="KV919237">
    <property type="protein sequence ID" value="OSX70580.1"/>
    <property type="molecule type" value="Genomic_DNA"/>
</dbReference>
<organism evidence="2 3">
    <name type="scientific">Porphyra umbilicalis</name>
    <name type="common">Purple laver</name>
    <name type="synonym">Red alga</name>
    <dbReference type="NCBI Taxonomy" id="2786"/>
    <lineage>
        <taxon>Eukaryota</taxon>
        <taxon>Rhodophyta</taxon>
        <taxon>Bangiophyceae</taxon>
        <taxon>Bangiales</taxon>
        <taxon>Bangiaceae</taxon>
        <taxon>Porphyra</taxon>
    </lineage>
</organism>
<feature type="region of interest" description="Disordered" evidence="1">
    <location>
        <begin position="1"/>
        <end position="84"/>
    </location>
</feature>
<reference evidence="2 3" key="1">
    <citation type="submission" date="2017-03" db="EMBL/GenBank/DDBJ databases">
        <title>WGS assembly of Porphyra umbilicalis.</title>
        <authorList>
            <person name="Brawley S.H."/>
            <person name="Blouin N.A."/>
            <person name="Ficko-Blean E."/>
            <person name="Wheeler G.L."/>
            <person name="Lohr M."/>
            <person name="Goodson H.V."/>
            <person name="Jenkins J.W."/>
            <person name="Blaby-Haas C.E."/>
            <person name="Helliwell K.E."/>
            <person name="Chan C."/>
            <person name="Marriage T."/>
            <person name="Bhattacharya D."/>
            <person name="Klein A.S."/>
            <person name="Badis Y."/>
            <person name="Brodie J."/>
            <person name="Cao Y."/>
            <person name="Collen J."/>
            <person name="Dittami S.M."/>
            <person name="Gachon C.M."/>
            <person name="Green B.R."/>
            <person name="Karpowicz S."/>
            <person name="Kim J.W."/>
            <person name="Kudahl U."/>
            <person name="Lin S."/>
            <person name="Michel G."/>
            <person name="Mittag M."/>
            <person name="Olson B.J."/>
            <person name="Pangilinan J."/>
            <person name="Peng Y."/>
            <person name="Qiu H."/>
            <person name="Shu S."/>
            <person name="Singer J.T."/>
            <person name="Smith A.G."/>
            <person name="Sprecher B.N."/>
            <person name="Wagner V."/>
            <person name="Wang W."/>
            <person name="Wang Z.-Y."/>
            <person name="Yan J."/>
            <person name="Yarish C."/>
            <person name="Zoeuner-Riek S."/>
            <person name="Zhuang Y."/>
            <person name="Zou Y."/>
            <person name="Lindquist E.A."/>
            <person name="Grimwood J."/>
            <person name="Barry K."/>
            <person name="Rokhsar D.S."/>
            <person name="Schmutz J."/>
            <person name="Stiller J.W."/>
            <person name="Grossman A.R."/>
            <person name="Prochnik S.E."/>
        </authorList>
    </citation>
    <scope>NUCLEOTIDE SEQUENCE [LARGE SCALE GENOMIC DNA]</scope>
    <source>
        <strain evidence="2">4086291</strain>
    </source>
</reference>